<proteinExistence type="predicted"/>
<name>A0A146JZE4_9EUKA</name>
<gene>
    <name evidence="1" type="ORF">TPC1_30462</name>
</gene>
<dbReference type="AlphaFoldDB" id="A0A146JZE4"/>
<accession>A0A146JZE4</accession>
<organism evidence="1">
    <name type="scientific">Trepomonas sp. PC1</name>
    <dbReference type="NCBI Taxonomy" id="1076344"/>
    <lineage>
        <taxon>Eukaryota</taxon>
        <taxon>Metamonada</taxon>
        <taxon>Diplomonadida</taxon>
        <taxon>Hexamitidae</taxon>
        <taxon>Hexamitinae</taxon>
        <taxon>Trepomonas</taxon>
    </lineage>
</organism>
<protein>
    <submittedName>
        <fullName evidence="1">Uncharacterized protein</fullName>
    </submittedName>
</protein>
<evidence type="ECO:0000313" key="1">
    <source>
        <dbReference type="EMBL" id="JAP90043.1"/>
    </source>
</evidence>
<reference evidence="1" key="1">
    <citation type="submission" date="2015-07" db="EMBL/GenBank/DDBJ databases">
        <title>Adaptation to a free-living lifestyle via gene acquisitions in the diplomonad Trepomonas sp. PC1.</title>
        <authorList>
            <person name="Xu F."/>
            <person name="Jerlstrom-Hultqvist J."/>
            <person name="Kolisko M."/>
            <person name="Simpson A.G.B."/>
            <person name="Roger A.J."/>
            <person name="Svard S.G."/>
            <person name="Andersson J.O."/>
        </authorList>
    </citation>
    <scope>NUCLEOTIDE SEQUENCE</scope>
    <source>
        <strain evidence="1">PC1</strain>
    </source>
</reference>
<feature type="non-terminal residue" evidence="1">
    <location>
        <position position="1"/>
    </location>
</feature>
<dbReference type="EMBL" id="GDID01006563">
    <property type="protein sequence ID" value="JAP90043.1"/>
    <property type="molecule type" value="Transcribed_RNA"/>
</dbReference>
<sequence length="604" mass="71364">LIQTHYLKSKNQVDLLLSKILTIPPTYDQKLFQLYKLHLNFICQQQKLFFDLSGNFIENFSISQFVLPFKQFQPSIQLSQWINYSAQQHPHDNLVIMYNLGADIIKNGHSCQLAAKQFENYQSITPQQNYEFLLQNNFQLKRKEPLLKLFDIQFQTKDVNVIQRPKLLMSQKVDYDFFSFLQVNSQKEVQSFHFTNEQIKTESLIEVFQQSETQIMQSVLKQIQQQSLQTIQKDFVRLFRCEKENCIERVIQSFRIQPSDSWNFEPEDLRRLEQKLVLRPQIENIIEKRKVAIAHQSQELQLISVAQFAIQLEPDQTQLTGNYGALSDLQQEFVKTEQNFSLQQALHSEICVDVQKILPTQKQNDVKLDFIQFIQTAEIDQPVQINQEYQTNQETQQEIQTSHIFIPQTPEFHLETDEIAFLDPQNDQNCQKDRFQEHFQHQTTEIDHGKLFYVEICVQIEFKLDFYAQKPNSDLIYVLGLKKALQKRKTFNARETRENEIITEFDHFYTSDQLFIADQKTMLQKKSKIPAQKTQQEIQLEKVVNQIVQAENSLQEEAFNQISLKPQKLIKRDVVIEMGCGRMQGIADEFEFQNLAPVAQWRLM</sequence>